<evidence type="ECO:0000313" key="3">
    <source>
        <dbReference type="Proteomes" id="UP000799302"/>
    </source>
</evidence>
<dbReference type="PANTHER" id="PTHR47842:SF3">
    <property type="entry name" value="DUF676 DOMAIN-CONTAINING PROTEIN"/>
    <property type="match status" value="1"/>
</dbReference>
<dbReference type="InterPro" id="IPR029058">
    <property type="entry name" value="AB_hydrolase_fold"/>
</dbReference>
<proteinExistence type="predicted"/>
<feature type="compositionally biased region" description="Polar residues" evidence="1">
    <location>
        <begin position="429"/>
        <end position="439"/>
    </location>
</feature>
<dbReference type="EMBL" id="MU004238">
    <property type="protein sequence ID" value="KAF2666767.1"/>
    <property type="molecule type" value="Genomic_DNA"/>
</dbReference>
<feature type="region of interest" description="Disordered" evidence="1">
    <location>
        <begin position="394"/>
        <end position="440"/>
    </location>
</feature>
<name>A0A6A6U5Q2_9PEZI</name>
<feature type="compositionally biased region" description="Low complexity" evidence="1">
    <location>
        <begin position="191"/>
        <end position="215"/>
    </location>
</feature>
<protein>
    <recommendedName>
        <fullName evidence="4">DUF676 domain-containing protein</fullName>
    </recommendedName>
</protein>
<dbReference type="OrthoDB" id="3248508at2759"/>
<dbReference type="AlphaFoldDB" id="A0A6A6U5Q2"/>
<evidence type="ECO:0000313" key="2">
    <source>
        <dbReference type="EMBL" id="KAF2666767.1"/>
    </source>
</evidence>
<feature type="region of interest" description="Disordered" evidence="1">
    <location>
        <begin position="188"/>
        <end position="218"/>
    </location>
</feature>
<feature type="region of interest" description="Disordered" evidence="1">
    <location>
        <begin position="502"/>
        <end position="666"/>
    </location>
</feature>
<feature type="region of interest" description="Disordered" evidence="1">
    <location>
        <begin position="1"/>
        <end position="48"/>
    </location>
</feature>
<organism evidence="2 3">
    <name type="scientific">Microthyrium microscopicum</name>
    <dbReference type="NCBI Taxonomy" id="703497"/>
    <lineage>
        <taxon>Eukaryota</taxon>
        <taxon>Fungi</taxon>
        <taxon>Dikarya</taxon>
        <taxon>Ascomycota</taxon>
        <taxon>Pezizomycotina</taxon>
        <taxon>Dothideomycetes</taxon>
        <taxon>Dothideomycetes incertae sedis</taxon>
        <taxon>Microthyriales</taxon>
        <taxon>Microthyriaceae</taxon>
        <taxon>Microthyrium</taxon>
    </lineage>
</organism>
<dbReference type="SUPFAM" id="SSF53474">
    <property type="entry name" value="alpha/beta-Hydrolases"/>
    <property type="match status" value="1"/>
</dbReference>
<feature type="compositionally biased region" description="Basic and acidic residues" evidence="1">
    <location>
        <begin position="502"/>
        <end position="606"/>
    </location>
</feature>
<feature type="compositionally biased region" description="Basic and acidic residues" evidence="1">
    <location>
        <begin position="644"/>
        <end position="666"/>
    </location>
</feature>
<dbReference type="Gene3D" id="3.40.50.1820">
    <property type="entry name" value="alpha/beta hydrolase"/>
    <property type="match status" value="1"/>
</dbReference>
<reference evidence="2" key="1">
    <citation type="journal article" date="2020" name="Stud. Mycol.">
        <title>101 Dothideomycetes genomes: a test case for predicting lifestyles and emergence of pathogens.</title>
        <authorList>
            <person name="Haridas S."/>
            <person name="Albert R."/>
            <person name="Binder M."/>
            <person name="Bloem J."/>
            <person name="Labutti K."/>
            <person name="Salamov A."/>
            <person name="Andreopoulos B."/>
            <person name="Baker S."/>
            <person name="Barry K."/>
            <person name="Bills G."/>
            <person name="Bluhm B."/>
            <person name="Cannon C."/>
            <person name="Castanera R."/>
            <person name="Culley D."/>
            <person name="Daum C."/>
            <person name="Ezra D."/>
            <person name="Gonzalez J."/>
            <person name="Henrissat B."/>
            <person name="Kuo A."/>
            <person name="Liang C."/>
            <person name="Lipzen A."/>
            <person name="Lutzoni F."/>
            <person name="Magnuson J."/>
            <person name="Mondo S."/>
            <person name="Nolan M."/>
            <person name="Ohm R."/>
            <person name="Pangilinan J."/>
            <person name="Park H.-J."/>
            <person name="Ramirez L."/>
            <person name="Alfaro M."/>
            <person name="Sun H."/>
            <person name="Tritt A."/>
            <person name="Yoshinaga Y."/>
            <person name="Zwiers L.-H."/>
            <person name="Turgeon B."/>
            <person name="Goodwin S."/>
            <person name="Spatafora J."/>
            <person name="Crous P."/>
            <person name="Grigoriev I."/>
        </authorList>
    </citation>
    <scope>NUCLEOTIDE SEQUENCE</scope>
    <source>
        <strain evidence="2">CBS 115976</strain>
    </source>
</reference>
<feature type="compositionally biased region" description="Low complexity" evidence="1">
    <location>
        <begin position="343"/>
        <end position="355"/>
    </location>
</feature>
<evidence type="ECO:0000256" key="1">
    <source>
        <dbReference type="SAM" id="MobiDB-lite"/>
    </source>
</evidence>
<sequence>METPYGEASAPPSYEDTMNNHPYGAAMSSAGHDPRSSSMQSLVPEEDTNERRRKLLLIYLHGFMGNETSFQSFPAHVHNLVTILVAESHVVHTKIYPRYKSRQNITQVAEDFSKWLEPHESRDTDVILLGHSMGGLLSGEVMLLAPPPPPSSQAFRHRILGTINFDVPFLGIHPGVVSSGLASIFKPAPAPAESPTASPNATTSTSSLTPTSPSSVDNLFASPTDPNFNPKFANDTNIAVRKGWQSTLHFLTKHSDGLRQATKQYVKSHLEFGGAMADYKSLLARYEKMRGLEYEDAGTRRKAIGRDSSLTVPRVRFINYYTACSGRPKKLKEEKEEGRDGGRSLSPSGRSSVDGGRSRSRSPRISIEEFRDDGSVVSVPWEEADEPLAQVAPQAVSDYESEEDKEEVGDAHSEHDAEEADDGELKAMESTTTLGTMDSETVEKTLAGHHVPMPMWPPMPMEPSEPGPLEYGIYSDKLVQEAMKKDHDRRVKAYKQAMKDREAMIGDRKRAEDKIRKAAAKEIMKKQKAEEKSDTQKAEEKAKKQKAEEEAKKKKAEEEAKKKAAEEEAKKKKAEEKAAKQAKKAEEKAQRKAQKARADARQDADTHALSTVPTASSAASGSLALNTTHPTASTSSLPTSPAGENKKPAKDRKFCMLPSKGEDGERDPTWVRVYMEGVDEVGAHCGLFAVSPTYERLVGEVGAKVEEWVGDGRYPSARKN</sequence>
<dbReference type="PANTHER" id="PTHR47842">
    <property type="entry name" value="EXPRESSED PROTEIN"/>
    <property type="match status" value="1"/>
</dbReference>
<dbReference type="Proteomes" id="UP000799302">
    <property type="component" value="Unassembled WGS sequence"/>
</dbReference>
<evidence type="ECO:0008006" key="4">
    <source>
        <dbReference type="Google" id="ProtNLM"/>
    </source>
</evidence>
<accession>A0A6A6U5Q2</accession>
<gene>
    <name evidence="2" type="ORF">BT63DRAFT_457723</name>
</gene>
<keyword evidence="3" id="KW-1185">Reference proteome</keyword>
<feature type="region of interest" description="Disordered" evidence="1">
    <location>
        <begin position="329"/>
        <end position="378"/>
    </location>
</feature>
<feature type="compositionally biased region" description="Basic and acidic residues" evidence="1">
    <location>
        <begin position="331"/>
        <end position="342"/>
    </location>
</feature>
<feature type="compositionally biased region" description="Low complexity" evidence="1">
    <location>
        <begin position="615"/>
        <end position="641"/>
    </location>
</feature>